<accession>A0ABX3NYA3</accession>
<evidence type="ECO:0000256" key="1">
    <source>
        <dbReference type="PROSITE-ProRule" id="PRU01360"/>
    </source>
</evidence>
<feature type="chain" id="PRO_5047505609" description="TonB-dependent receptor plug domain-containing protein" evidence="2">
    <location>
        <begin position="21"/>
        <end position="1011"/>
    </location>
</feature>
<keyword evidence="5" id="KW-1185">Reference proteome</keyword>
<comment type="subcellular location">
    <subcellularLocation>
        <location evidence="1">Cell outer membrane</location>
        <topology evidence="1">Multi-pass membrane protein</topology>
    </subcellularLocation>
</comment>
<evidence type="ECO:0000256" key="2">
    <source>
        <dbReference type="SAM" id="SignalP"/>
    </source>
</evidence>
<dbReference type="InterPro" id="IPR023997">
    <property type="entry name" value="TonB-dep_OMP_SusC/RagA_CS"/>
</dbReference>
<evidence type="ECO:0000313" key="4">
    <source>
        <dbReference type="EMBL" id="OQP49663.1"/>
    </source>
</evidence>
<dbReference type="SUPFAM" id="SSF56935">
    <property type="entry name" value="Porins"/>
    <property type="match status" value="1"/>
</dbReference>
<name>A0ABX3NYA3_9BACT</name>
<dbReference type="InterPro" id="IPR023996">
    <property type="entry name" value="TonB-dep_OMP_SusC/RagA"/>
</dbReference>
<dbReference type="PROSITE" id="PS52016">
    <property type="entry name" value="TONB_DEPENDENT_REC_3"/>
    <property type="match status" value="1"/>
</dbReference>
<dbReference type="NCBIfam" id="TIGR04057">
    <property type="entry name" value="SusC_RagA_signa"/>
    <property type="match status" value="1"/>
</dbReference>
<keyword evidence="1" id="KW-0813">Transport</keyword>
<dbReference type="InterPro" id="IPR039426">
    <property type="entry name" value="TonB-dep_rcpt-like"/>
</dbReference>
<dbReference type="InterPro" id="IPR037066">
    <property type="entry name" value="Plug_dom_sf"/>
</dbReference>
<feature type="signal peptide" evidence="2">
    <location>
        <begin position="1"/>
        <end position="20"/>
    </location>
</feature>
<dbReference type="RefSeq" id="WP_014219939.1">
    <property type="nucleotide sequence ID" value="NZ_LWBO01000010.1"/>
</dbReference>
<sequence>MKKILVPLSLAALVSGVFPARSVGQTQGTRQALPKTAVDTSKIPASQRLKDWSNSKNADSLSQVIVVAYGAQKRSALTGAIIQIADSQFAKRPLTNVMDALIGAGPGIQGTLSGGQPGSTGTLRMRGFGSISSGSAPLIVVDGIVFDGDPGSLNPVDIASITPLLDASAASMYGSRASNGVIIITTKKGTKGKKTAVQFKMNQGVNVRMLPEYNQVSAYEYYPLMWEFYRNGLVSNQGGLLANQQASKDIKSLLGYNPFNVPDDKIVDVNGQLNPDAKLLWANDLDWAKASTRKGARQEYTVSFNGGSENADYYASVGYISDKGYTPTSDLKRWNGRVNANARLNSFIKAGLNVYGSTTTTNQTPAYTGGYIVNPFYFSRSVGSIYPVHAHEADGSYSLDDKGQHLYDDGNRPYGTRPFAPGRNALAEGLLNVNYLAGNSVGARTNIDVTLAKGLKFTSNIGIDEEGSESYNYLNPTIGDGVPSASLTRGNARVKSYTFNQLLNYNKTWGDQNIDVLAGHENYDRETVSSSATVRGQIAPGNNLELGNYTTSTEAPSSSSVTKRIESYFSRVNYDLRGKYYLTASIRRDGNSFFATEKRWANFWSVGGAWRISQEDFFHAPEFVNDLKLKASYGVSGNDNVATYAYQGGYMPNNNAQEPGYIYAMIPNKDLTWESGGIVNIGADFSLFKNRITGYIQYYNRVTNGLVMAVNQPLSGGGTPDGVYSIWQNTGNLYNRGIEISVTGSVVRGKAFNWDLSVTAQTQKNKVTEMPKTMPEIISGTKKLSVGHSIYDYWLISYKGVDPTNGDALYELDPRLEYQENAPYDYPDKTINGVKYTTSISRAKYGYHGSAIPKLSGSVHSDMRYKNFSLNLLMTYQIGGLAYDGVYSGLMSPSFGQSMSKDLLKRWQQTGDQTNVPRLDWGRTGDFYGSSDRWLISATSLTVHNINLGYSFNPSVLQRLRVAGLQTYLSVENAYQFSARKGMNVLQSFNGTTSDVYAPRRVYTLGVIANL</sequence>
<dbReference type="Proteomes" id="UP000192277">
    <property type="component" value="Unassembled WGS sequence"/>
</dbReference>
<dbReference type="EMBL" id="LWBO01000010">
    <property type="protein sequence ID" value="OQP49663.1"/>
    <property type="molecule type" value="Genomic_DNA"/>
</dbReference>
<feature type="domain" description="TonB-dependent receptor plug" evidence="3">
    <location>
        <begin position="76"/>
        <end position="181"/>
    </location>
</feature>
<keyword evidence="1" id="KW-0998">Cell outer membrane</keyword>
<protein>
    <recommendedName>
        <fullName evidence="3">TonB-dependent receptor plug domain-containing protein</fullName>
    </recommendedName>
</protein>
<comment type="similarity">
    <text evidence="1">Belongs to the TonB-dependent receptor family.</text>
</comment>
<dbReference type="Gene3D" id="2.170.130.10">
    <property type="entry name" value="TonB-dependent receptor, plug domain"/>
    <property type="match status" value="1"/>
</dbReference>
<keyword evidence="1" id="KW-0472">Membrane</keyword>
<keyword evidence="1" id="KW-1134">Transmembrane beta strand</keyword>
<comment type="caution">
    <text evidence="4">The sequence shown here is derived from an EMBL/GenBank/DDBJ whole genome shotgun (WGS) entry which is preliminary data.</text>
</comment>
<proteinExistence type="inferred from homology"/>
<evidence type="ECO:0000313" key="5">
    <source>
        <dbReference type="Proteomes" id="UP000192277"/>
    </source>
</evidence>
<keyword evidence="1" id="KW-0812">Transmembrane</keyword>
<evidence type="ECO:0000259" key="3">
    <source>
        <dbReference type="Pfam" id="PF07715"/>
    </source>
</evidence>
<organism evidence="4 5">
    <name type="scientific">Niastella koreensis</name>
    <dbReference type="NCBI Taxonomy" id="354356"/>
    <lineage>
        <taxon>Bacteria</taxon>
        <taxon>Pseudomonadati</taxon>
        <taxon>Bacteroidota</taxon>
        <taxon>Chitinophagia</taxon>
        <taxon>Chitinophagales</taxon>
        <taxon>Chitinophagaceae</taxon>
        <taxon>Niastella</taxon>
    </lineage>
</organism>
<dbReference type="InterPro" id="IPR012910">
    <property type="entry name" value="Plug_dom"/>
</dbReference>
<dbReference type="Pfam" id="PF07715">
    <property type="entry name" value="Plug"/>
    <property type="match status" value="1"/>
</dbReference>
<dbReference type="NCBIfam" id="TIGR04056">
    <property type="entry name" value="OMP_RagA_SusC"/>
    <property type="match status" value="1"/>
</dbReference>
<gene>
    <name evidence="4" type="ORF">A4D02_29185</name>
</gene>
<keyword evidence="2" id="KW-0732">Signal</keyword>
<reference evidence="4 5" key="1">
    <citation type="submission" date="2016-04" db="EMBL/GenBank/DDBJ databases">
        <authorList>
            <person name="Chen L."/>
            <person name="Zhuang W."/>
            <person name="Wang G."/>
        </authorList>
    </citation>
    <scope>NUCLEOTIDE SEQUENCE [LARGE SCALE GENOMIC DNA]</scope>
    <source>
        <strain evidence="5">GR20</strain>
    </source>
</reference>